<reference evidence="7 8" key="1">
    <citation type="submission" date="2012-09" db="EMBL/GenBank/DDBJ databases">
        <title>The Genome Sequence of Alloiococcus otitis ATCC 51267.</title>
        <authorList>
            <consortium name="The Broad Institute Genome Sequencing Platform"/>
            <person name="Earl A."/>
            <person name="Ward D."/>
            <person name="Feldgarden M."/>
            <person name="Gevers D."/>
            <person name="Huys G."/>
            <person name="Walker B."/>
            <person name="Young S.K."/>
            <person name="Zeng Q."/>
            <person name="Gargeya S."/>
            <person name="Fitzgerald M."/>
            <person name="Haas B."/>
            <person name="Abouelleil A."/>
            <person name="Alvarado L."/>
            <person name="Arachchi H.M."/>
            <person name="Berlin A.M."/>
            <person name="Chapman S.B."/>
            <person name="Goldberg J."/>
            <person name="Griggs A."/>
            <person name="Gujja S."/>
            <person name="Hansen M."/>
            <person name="Howarth C."/>
            <person name="Imamovic A."/>
            <person name="Larimer J."/>
            <person name="McCowen C."/>
            <person name="Montmayeur A."/>
            <person name="Murphy C."/>
            <person name="Neiman D."/>
            <person name="Pearson M."/>
            <person name="Priest M."/>
            <person name="Roberts A."/>
            <person name="Saif S."/>
            <person name="Shea T."/>
            <person name="Sisk P."/>
            <person name="Sykes S."/>
            <person name="Wortman J."/>
            <person name="Nusbaum C."/>
            <person name="Birren B."/>
        </authorList>
    </citation>
    <scope>NUCLEOTIDE SEQUENCE [LARGE SCALE GENOMIC DNA]</scope>
    <source>
        <strain evidence="7 8">ATCC 51267</strain>
    </source>
</reference>
<evidence type="ECO:0000256" key="1">
    <source>
        <dbReference type="ARBA" id="ARBA00005854"/>
    </source>
</evidence>
<evidence type="ECO:0000259" key="5">
    <source>
        <dbReference type="Pfam" id="PF00389"/>
    </source>
</evidence>
<evidence type="ECO:0000313" key="7">
    <source>
        <dbReference type="EMBL" id="EKU92930.1"/>
    </source>
</evidence>
<protein>
    <recommendedName>
        <fullName evidence="9">Glycerate dehydrogenase</fullName>
    </recommendedName>
</protein>
<dbReference type="PROSITE" id="PS00670">
    <property type="entry name" value="D_2_HYDROXYACID_DH_2"/>
    <property type="match status" value="1"/>
</dbReference>
<dbReference type="Proteomes" id="UP000009875">
    <property type="component" value="Unassembled WGS sequence"/>
</dbReference>
<dbReference type="eggNOG" id="COG1052">
    <property type="taxonomic scope" value="Bacteria"/>
</dbReference>
<dbReference type="SUPFAM" id="SSF52283">
    <property type="entry name" value="Formate/glycerate dehydrogenase catalytic domain-like"/>
    <property type="match status" value="1"/>
</dbReference>
<dbReference type="InterPro" id="IPR029752">
    <property type="entry name" value="D-isomer_DH_CS1"/>
</dbReference>
<dbReference type="RefSeq" id="WP_003779070.1">
    <property type="nucleotide sequence ID" value="NZ_JH992962.1"/>
</dbReference>
<evidence type="ECO:0000256" key="4">
    <source>
        <dbReference type="RuleBase" id="RU003719"/>
    </source>
</evidence>
<dbReference type="PATRIC" id="fig|883081.3.peg.1538"/>
<dbReference type="GO" id="GO:0016616">
    <property type="term" value="F:oxidoreductase activity, acting on the CH-OH group of donors, NAD or NADP as acceptor"/>
    <property type="evidence" value="ECO:0007669"/>
    <property type="project" value="InterPro"/>
</dbReference>
<dbReference type="EMBL" id="AGXA01000031">
    <property type="protein sequence ID" value="EKU92930.1"/>
    <property type="molecule type" value="Genomic_DNA"/>
</dbReference>
<dbReference type="Pfam" id="PF02826">
    <property type="entry name" value="2-Hacid_dh_C"/>
    <property type="match status" value="1"/>
</dbReference>
<dbReference type="InterPro" id="IPR036291">
    <property type="entry name" value="NAD(P)-bd_dom_sf"/>
</dbReference>
<dbReference type="HOGENOM" id="CLU_019796_1_3_9"/>
<dbReference type="GO" id="GO:0051287">
    <property type="term" value="F:NAD binding"/>
    <property type="evidence" value="ECO:0007669"/>
    <property type="project" value="InterPro"/>
</dbReference>
<name>K9EUT4_9LACT</name>
<dbReference type="STRING" id="883081.HMPREF9698_01533"/>
<keyword evidence="8" id="KW-1185">Reference proteome</keyword>
<dbReference type="Gene3D" id="3.40.50.720">
    <property type="entry name" value="NAD(P)-binding Rossmann-like Domain"/>
    <property type="match status" value="2"/>
</dbReference>
<dbReference type="InterPro" id="IPR029753">
    <property type="entry name" value="D-isomer_DH_CS"/>
</dbReference>
<feature type="domain" description="D-isomer specific 2-hydroxyacid dehydrogenase NAD-binding" evidence="6">
    <location>
        <begin position="113"/>
        <end position="293"/>
    </location>
</feature>
<evidence type="ECO:0000313" key="8">
    <source>
        <dbReference type="Proteomes" id="UP000009875"/>
    </source>
</evidence>
<evidence type="ECO:0000256" key="2">
    <source>
        <dbReference type="ARBA" id="ARBA00023002"/>
    </source>
</evidence>
<dbReference type="InterPro" id="IPR006139">
    <property type="entry name" value="D-isomer_2_OHA_DH_cat_dom"/>
</dbReference>
<comment type="similarity">
    <text evidence="1 4">Belongs to the D-isomer specific 2-hydroxyacid dehydrogenase family.</text>
</comment>
<evidence type="ECO:0008006" key="9">
    <source>
        <dbReference type="Google" id="ProtNLM"/>
    </source>
</evidence>
<dbReference type="AlphaFoldDB" id="K9EUT4"/>
<evidence type="ECO:0000259" key="6">
    <source>
        <dbReference type="Pfam" id="PF02826"/>
    </source>
</evidence>
<gene>
    <name evidence="7" type="ORF">HMPREF9698_01533</name>
</gene>
<dbReference type="OrthoDB" id="9805416at2"/>
<dbReference type="PROSITE" id="PS00671">
    <property type="entry name" value="D_2_HYDROXYACID_DH_3"/>
    <property type="match status" value="1"/>
</dbReference>
<organism evidence="7 8">
    <name type="scientific">Alloiococcus otitis ATCC 51267</name>
    <dbReference type="NCBI Taxonomy" id="883081"/>
    <lineage>
        <taxon>Bacteria</taxon>
        <taxon>Bacillati</taxon>
        <taxon>Bacillota</taxon>
        <taxon>Bacilli</taxon>
        <taxon>Lactobacillales</taxon>
        <taxon>Carnobacteriaceae</taxon>
        <taxon>Alloiococcus</taxon>
    </lineage>
</organism>
<accession>K9EUT4</accession>
<dbReference type="FunFam" id="3.40.50.720:FF:000203">
    <property type="entry name" value="D-3-phosphoglycerate dehydrogenase (SerA)"/>
    <property type="match status" value="1"/>
</dbReference>
<proteinExistence type="inferred from homology"/>
<dbReference type="PANTHER" id="PTHR43761:SF1">
    <property type="entry name" value="D-ISOMER SPECIFIC 2-HYDROXYACID DEHYDROGENASE CATALYTIC DOMAIN-CONTAINING PROTEIN-RELATED"/>
    <property type="match status" value="1"/>
</dbReference>
<dbReference type="CDD" id="cd12162">
    <property type="entry name" value="2-Hacid_dh_4"/>
    <property type="match status" value="1"/>
</dbReference>
<evidence type="ECO:0000256" key="3">
    <source>
        <dbReference type="ARBA" id="ARBA00023027"/>
    </source>
</evidence>
<feature type="domain" description="D-isomer specific 2-hydroxyacid dehydrogenase catalytic" evidence="5">
    <location>
        <begin position="20"/>
        <end position="320"/>
    </location>
</feature>
<keyword evidence="3" id="KW-0520">NAD</keyword>
<comment type="caution">
    <text evidence="7">The sequence shown here is derived from an EMBL/GenBank/DDBJ whole genome shotgun (WGS) entry which is preliminary data.</text>
</comment>
<dbReference type="PANTHER" id="PTHR43761">
    <property type="entry name" value="D-ISOMER SPECIFIC 2-HYDROXYACID DEHYDROGENASE FAMILY PROTEIN (AFU_ORTHOLOGUE AFUA_1G13630)"/>
    <property type="match status" value="1"/>
</dbReference>
<sequence>MTKEEIVVLDGSYANPGDLSWDFLEDYGQVTIYQDTPHDQVQVIKDRVGEASVVITNKVPLGEELLRDCPQLKYIIVSATGYNNVDLPVAKDLGILVSNIPAYSSASVAQHCLALLLYLTNQVDHYSQAVGQGRWQEEGWTFYDQDYPIQELDGKTLGVVGFGSIGQAFARICRALGMNVLAYNRSQSPIGQELARYVSLEDLLAKSDVISLHLPLTDQTWHIIDNQALSQVKDGVILLNTARGPLLDPQALADALKDGRVKAAGIDVLDQEPMPRDHPLEGLANCILTPHIAWASQESRQRLLEKIDHNLAAYQAGQPINLV</sequence>
<dbReference type="InterPro" id="IPR006140">
    <property type="entry name" value="D-isomer_DH_NAD-bd"/>
</dbReference>
<dbReference type="PROSITE" id="PS00065">
    <property type="entry name" value="D_2_HYDROXYACID_DH_1"/>
    <property type="match status" value="1"/>
</dbReference>
<dbReference type="SUPFAM" id="SSF51735">
    <property type="entry name" value="NAD(P)-binding Rossmann-fold domains"/>
    <property type="match status" value="1"/>
</dbReference>
<dbReference type="Pfam" id="PF00389">
    <property type="entry name" value="2-Hacid_dh"/>
    <property type="match status" value="1"/>
</dbReference>
<keyword evidence="2 4" id="KW-0560">Oxidoreductase</keyword>
<dbReference type="InterPro" id="IPR050418">
    <property type="entry name" value="D-iso_2-hydroxyacid_DH_PdxB"/>
</dbReference>